<gene>
    <name evidence="2" type="ORF">GQ43DRAFT_437506</name>
</gene>
<feature type="region of interest" description="Disordered" evidence="1">
    <location>
        <begin position="205"/>
        <end position="226"/>
    </location>
</feature>
<dbReference type="AlphaFoldDB" id="A0A9P4JUZ8"/>
<name>A0A9P4JUZ8_9PLEO</name>
<feature type="region of interest" description="Disordered" evidence="1">
    <location>
        <begin position="64"/>
        <end position="155"/>
    </location>
</feature>
<reference evidence="2" key="1">
    <citation type="journal article" date="2020" name="Stud. Mycol.">
        <title>101 Dothideomycetes genomes: a test case for predicting lifestyles and emergence of pathogens.</title>
        <authorList>
            <person name="Haridas S."/>
            <person name="Albert R."/>
            <person name="Binder M."/>
            <person name="Bloem J."/>
            <person name="Labutti K."/>
            <person name="Salamov A."/>
            <person name="Andreopoulos B."/>
            <person name="Baker S."/>
            <person name="Barry K."/>
            <person name="Bills G."/>
            <person name="Bluhm B."/>
            <person name="Cannon C."/>
            <person name="Castanera R."/>
            <person name="Culley D."/>
            <person name="Daum C."/>
            <person name="Ezra D."/>
            <person name="Gonzalez J."/>
            <person name="Henrissat B."/>
            <person name="Kuo A."/>
            <person name="Liang C."/>
            <person name="Lipzen A."/>
            <person name="Lutzoni F."/>
            <person name="Magnuson J."/>
            <person name="Mondo S."/>
            <person name="Nolan M."/>
            <person name="Ohm R."/>
            <person name="Pangilinan J."/>
            <person name="Park H.-J."/>
            <person name="Ramirez L."/>
            <person name="Alfaro M."/>
            <person name="Sun H."/>
            <person name="Tritt A."/>
            <person name="Yoshinaga Y."/>
            <person name="Zwiers L.-H."/>
            <person name="Turgeon B."/>
            <person name="Goodwin S."/>
            <person name="Spatafora J."/>
            <person name="Crous P."/>
            <person name="Grigoriev I."/>
        </authorList>
    </citation>
    <scope>NUCLEOTIDE SEQUENCE</scope>
    <source>
        <strain evidence="2">ATCC 74209</strain>
    </source>
</reference>
<keyword evidence="3" id="KW-1185">Reference proteome</keyword>
<proteinExistence type="predicted"/>
<organism evidence="2 3">
    <name type="scientific">Delitschia confertaspora ATCC 74209</name>
    <dbReference type="NCBI Taxonomy" id="1513339"/>
    <lineage>
        <taxon>Eukaryota</taxon>
        <taxon>Fungi</taxon>
        <taxon>Dikarya</taxon>
        <taxon>Ascomycota</taxon>
        <taxon>Pezizomycotina</taxon>
        <taxon>Dothideomycetes</taxon>
        <taxon>Pleosporomycetidae</taxon>
        <taxon>Pleosporales</taxon>
        <taxon>Delitschiaceae</taxon>
        <taxon>Delitschia</taxon>
    </lineage>
</organism>
<dbReference type="Proteomes" id="UP000799536">
    <property type="component" value="Unassembled WGS sequence"/>
</dbReference>
<feature type="compositionally biased region" description="Pro residues" evidence="1">
    <location>
        <begin position="100"/>
        <end position="117"/>
    </location>
</feature>
<evidence type="ECO:0000256" key="1">
    <source>
        <dbReference type="SAM" id="MobiDB-lite"/>
    </source>
</evidence>
<evidence type="ECO:0000313" key="2">
    <source>
        <dbReference type="EMBL" id="KAF2204899.1"/>
    </source>
</evidence>
<dbReference type="EMBL" id="ML993866">
    <property type="protein sequence ID" value="KAF2204899.1"/>
    <property type="molecule type" value="Genomic_DNA"/>
</dbReference>
<evidence type="ECO:0000313" key="3">
    <source>
        <dbReference type="Proteomes" id="UP000799536"/>
    </source>
</evidence>
<feature type="compositionally biased region" description="Acidic residues" evidence="1">
    <location>
        <begin position="85"/>
        <end position="98"/>
    </location>
</feature>
<accession>A0A9P4JUZ8</accession>
<sequence>MDAILSIIRSATRLLNLLLPFTNRSTPLLQDIIHTIALCGALYFAPGITDRYHSRQHQTGDRELHNIDVDGDPPDIPHDVGIVEEPSDTEEAFEEEEAPPQAPTPPNLQDQPQPPQPAQNDEFDVPGPANLNAPRATPQNRQIGKKKAASLARRDQRRAYHEFLQNQREQRRLEEEAVAAEREAALSSEKARRKAIEQDIVERAREERERKKEAERKEAEEEGRRRDRVVDTVRKELKVKGVVDLGDLTWKELKDMAWIESLVRAAGLLNKKEGGDRYTMITGEGWLVKLDKEVTQEAYAQAVAFGERNNGEVALNQFAEILQKVVLQRAKG</sequence>
<comment type="caution">
    <text evidence="2">The sequence shown here is derived from an EMBL/GenBank/DDBJ whole genome shotgun (WGS) entry which is preliminary data.</text>
</comment>
<dbReference type="OrthoDB" id="5397628at2759"/>
<protein>
    <submittedName>
        <fullName evidence="2">Uncharacterized protein</fullName>
    </submittedName>
</protein>